<keyword evidence="4 8" id="KW-1133">Transmembrane helix</keyword>
<evidence type="ECO:0000256" key="8">
    <source>
        <dbReference type="SAM" id="Phobius"/>
    </source>
</evidence>
<evidence type="ECO:0000256" key="6">
    <source>
        <dbReference type="ARBA" id="ARBA00023136"/>
    </source>
</evidence>
<dbReference type="PANTHER" id="PTHR32468:SF0">
    <property type="entry name" value="K(+)_H(+) ANTIPORTER 1"/>
    <property type="match status" value="1"/>
</dbReference>
<feature type="transmembrane region" description="Helical" evidence="8">
    <location>
        <begin position="293"/>
        <end position="312"/>
    </location>
</feature>
<feature type="transmembrane region" description="Helical" evidence="8">
    <location>
        <begin position="92"/>
        <end position="114"/>
    </location>
</feature>
<name>A0ABQ3UAE1_STRHY</name>
<feature type="transmembrane region" description="Helical" evidence="8">
    <location>
        <begin position="155"/>
        <end position="177"/>
    </location>
</feature>
<feature type="transmembrane region" description="Helical" evidence="8">
    <location>
        <begin position="375"/>
        <end position="396"/>
    </location>
</feature>
<comment type="caution">
    <text evidence="10">The sequence shown here is derived from an EMBL/GenBank/DDBJ whole genome shotgun (WGS) entry which is preliminary data.</text>
</comment>
<feature type="domain" description="Cation/H+ exchanger transmembrane" evidence="9">
    <location>
        <begin position="74"/>
        <end position="452"/>
    </location>
</feature>
<evidence type="ECO:0000259" key="9">
    <source>
        <dbReference type="Pfam" id="PF00999"/>
    </source>
</evidence>
<evidence type="ECO:0000256" key="4">
    <source>
        <dbReference type="ARBA" id="ARBA00022989"/>
    </source>
</evidence>
<feature type="compositionally biased region" description="Basic and acidic residues" evidence="7">
    <location>
        <begin position="498"/>
        <end position="508"/>
    </location>
</feature>
<feature type="transmembrane region" description="Helical" evidence="8">
    <location>
        <begin position="126"/>
        <end position="143"/>
    </location>
</feature>
<feature type="transmembrane region" description="Helical" evidence="8">
    <location>
        <begin position="59"/>
        <end position="80"/>
    </location>
</feature>
<evidence type="ECO:0000256" key="2">
    <source>
        <dbReference type="ARBA" id="ARBA00022448"/>
    </source>
</evidence>
<dbReference type="Gene3D" id="1.20.1530.20">
    <property type="match status" value="1"/>
</dbReference>
<evidence type="ECO:0000313" key="11">
    <source>
        <dbReference type="Proteomes" id="UP001054854"/>
    </source>
</evidence>
<feature type="compositionally biased region" description="Basic and acidic residues" evidence="7">
    <location>
        <begin position="466"/>
        <end position="481"/>
    </location>
</feature>
<organism evidence="10 11">
    <name type="scientific">Streptomyces hygroscopicus</name>
    <dbReference type="NCBI Taxonomy" id="1912"/>
    <lineage>
        <taxon>Bacteria</taxon>
        <taxon>Bacillati</taxon>
        <taxon>Actinomycetota</taxon>
        <taxon>Actinomycetes</taxon>
        <taxon>Kitasatosporales</taxon>
        <taxon>Streptomycetaceae</taxon>
        <taxon>Streptomyces</taxon>
        <taxon>Streptomyces violaceusniger group</taxon>
    </lineage>
</organism>
<feature type="transmembrane region" description="Helical" evidence="8">
    <location>
        <begin position="318"/>
        <end position="336"/>
    </location>
</feature>
<feature type="transmembrane region" description="Helical" evidence="8">
    <location>
        <begin position="189"/>
        <end position="210"/>
    </location>
</feature>
<keyword evidence="5" id="KW-0406">Ion transport</keyword>
<dbReference type="InterPro" id="IPR006153">
    <property type="entry name" value="Cation/H_exchanger_TM"/>
</dbReference>
<feature type="transmembrane region" description="Helical" evidence="8">
    <location>
        <begin position="20"/>
        <end position="39"/>
    </location>
</feature>
<evidence type="ECO:0000256" key="3">
    <source>
        <dbReference type="ARBA" id="ARBA00022692"/>
    </source>
</evidence>
<feature type="transmembrane region" description="Helical" evidence="8">
    <location>
        <begin position="222"/>
        <end position="242"/>
    </location>
</feature>
<keyword evidence="2" id="KW-0813">Transport</keyword>
<evidence type="ECO:0000256" key="7">
    <source>
        <dbReference type="SAM" id="MobiDB-lite"/>
    </source>
</evidence>
<dbReference type="InterPro" id="IPR038770">
    <property type="entry name" value="Na+/solute_symporter_sf"/>
</dbReference>
<feature type="transmembrane region" description="Helical" evidence="8">
    <location>
        <begin position="254"/>
        <end position="272"/>
    </location>
</feature>
<keyword evidence="6 8" id="KW-0472">Membrane</keyword>
<comment type="subcellular location">
    <subcellularLocation>
        <location evidence="1">Membrane</location>
        <topology evidence="1">Multi-pass membrane protein</topology>
    </subcellularLocation>
</comment>
<evidence type="ECO:0000256" key="5">
    <source>
        <dbReference type="ARBA" id="ARBA00023065"/>
    </source>
</evidence>
<proteinExistence type="predicted"/>
<feature type="transmembrane region" description="Helical" evidence="8">
    <location>
        <begin position="343"/>
        <end position="363"/>
    </location>
</feature>
<sequence>MDRSSGPGGSPGRHRSVCLALVFVALPLLIGLLALWYQADATGATGSGPRTPPPGADTAARLLAAAAVVLGASHAAGRLAALAGQPPVIGEICAGVLLGPSLLGHAAPGVWAWLFPGRILPMLDGLAQLGLVFFMFGVGRDLSAVRLRTVGGRTVLVSLASLAVPFAGGTVAAVVLADDHAGSAGPVSFAVFLGCALGITAFPVLARILSELGLSHTPVGRTSLLAAAVGDAGAWLLLAAAMTVAQAPGSSGPGLVLMAAGAAAAALCLGPLRRALHRVASRRYGDDGAEGGASLPVPLLACAVCSCAALTSVLGLHAAFGAFLAGAVLPAGSGAVTAAADRIASFSTGILMPFFFLGFGLSVDLSALSTDSGTVATTGALLAVAVLAKLLGPGLCARLTGMPWRDSFRLGVLLNARGLTELVVLGIGWEAGVIDRQMFTVLTVVTLITTVMPAPLLKLLDPKPLEGKPLDPKLLERDGKRAAATRRGPSPPGAPGHDGPREPIREPAGDTASPEQR</sequence>
<accession>A0ABQ3UAE1</accession>
<dbReference type="PANTHER" id="PTHR32468">
    <property type="entry name" value="CATION/H + ANTIPORTER"/>
    <property type="match status" value="1"/>
</dbReference>
<dbReference type="RefSeq" id="WP_236258884.1">
    <property type="nucleotide sequence ID" value="NZ_BNEK01000005.1"/>
</dbReference>
<gene>
    <name evidence="10" type="ORF">TPA0910_65710</name>
</gene>
<dbReference type="Proteomes" id="UP001054854">
    <property type="component" value="Unassembled WGS sequence"/>
</dbReference>
<dbReference type="Pfam" id="PF00999">
    <property type="entry name" value="Na_H_Exchanger"/>
    <property type="match status" value="1"/>
</dbReference>
<dbReference type="InterPro" id="IPR050794">
    <property type="entry name" value="CPA2_transporter"/>
</dbReference>
<feature type="region of interest" description="Disordered" evidence="7">
    <location>
        <begin position="466"/>
        <end position="517"/>
    </location>
</feature>
<protein>
    <recommendedName>
        <fullName evidence="9">Cation/H+ exchanger transmembrane domain-containing protein</fullName>
    </recommendedName>
</protein>
<dbReference type="EMBL" id="BNEK01000005">
    <property type="protein sequence ID" value="GHJ32138.1"/>
    <property type="molecule type" value="Genomic_DNA"/>
</dbReference>
<evidence type="ECO:0000313" key="10">
    <source>
        <dbReference type="EMBL" id="GHJ32138.1"/>
    </source>
</evidence>
<keyword evidence="11" id="KW-1185">Reference proteome</keyword>
<keyword evidence="3 8" id="KW-0812">Transmembrane</keyword>
<reference evidence="10" key="1">
    <citation type="submission" date="2024-05" db="EMBL/GenBank/DDBJ databases">
        <title>Whole genome shotgun sequence of Streptomyces hygroscopicus NBRC 113678.</title>
        <authorList>
            <person name="Komaki H."/>
            <person name="Tamura T."/>
        </authorList>
    </citation>
    <scope>NUCLEOTIDE SEQUENCE</scope>
    <source>
        <strain evidence="10">N11-34</strain>
    </source>
</reference>
<evidence type="ECO:0000256" key="1">
    <source>
        <dbReference type="ARBA" id="ARBA00004141"/>
    </source>
</evidence>